<dbReference type="EMBL" id="NCKW01020109">
    <property type="protein sequence ID" value="POM59093.1"/>
    <property type="molecule type" value="Genomic_DNA"/>
</dbReference>
<accession>A0A2P4X0M9</accession>
<organism evidence="1 2">
    <name type="scientific">Phytophthora palmivora</name>
    <dbReference type="NCBI Taxonomy" id="4796"/>
    <lineage>
        <taxon>Eukaryota</taxon>
        <taxon>Sar</taxon>
        <taxon>Stramenopiles</taxon>
        <taxon>Oomycota</taxon>
        <taxon>Peronosporomycetes</taxon>
        <taxon>Peronosporales</taxon>
        <taxon>Peronosporaceae</taxon>
        <taxon>Phytophthora</taxon>
    </lineage>
</organism>
<gene>
    <name evidence="1" type="ORF">PHPALM_36178</name>
</gene>
<reference evidence="1 2" key="1">
    <citation type="journal article" date="2017" name="Genome Biol. Evol.">
        <title>Phytophthora megakarya and P. palmivora, closely related causal agents of cacao black pod rot, underwent increases in genome sizes and gene numbers by different mechanisms.</title>
        <authorList>
            <person name="Ali S.S."/>
            <person name="Shao J."/>
            <person name="Lary D.J."/>
            <person name="Kronmiller B."/>
            <person name="Shen D."/>
            <person name="Strem M.D."/>
            <person name="Amoako-Attah I."/>
            <person name="Akrofi A.Y."/>
            <person name="Begoude B.A."/>
            <person name="Ten Hoopen G.M."/>
            <person name="Coulibaly K."/>
            <person name="Kebe B.I."/>
            <person name="Melnick R.L."/>
            <person name="Guiltinan M.J."/>
            <person name="Tyler B.M."/>
            <person name="Meinhardt L.W."/>
            <person name="Bailey B.A."/>
        </authorList>
    </citation>
    <scope>NUCLEOTIDE SEQUENCE [LARGE SCALE GENOMIC DNA]</scope>
    <source>
        <strain evidence="2">sbr112.9</strain>
    </source>
</reference>
<evidence type="ECO:0000313" key="1">
    <source>
        <dbReference type="EMBL" id="POM59093.1"/>
    </source>
</evidence>
<name>A0A2P4X0M9_9STRA</name>
<dbReference type="AlphaFoldDB" id="A0A2P4X0M9"/>
<comment type="caution">
    <text evidence="1">The sequence shown here is derived from an EMBL/GenBank/DDBJ whole genome shotgun (WGS) entry which is preliminary data.</text>
</comment>
<proteinExistence type="predicted"/>
<sequence length="133" mass="15057">MVELRVDQVYNADQTAINYEYLPTRTVAATGSKTIWTTSAGKDKDRVTLMVLGDSIGNKYDQFMVFKIKSSTFEERARENTAFQHGIGDTLWRELRGEQGSVQVYGNSAGWSKMEEPVLRLLDEFSGIGELMY</sequence>
<dbReference type="Proteomes" id="UP000237271">
    <property type="component" value="Unassembled WGS sequence"/>
</dbReference>
<protein>
    <submittedName>
        <fullName evidence="1">Uncharacterized protein</fullName>
    </submittedName>
</protein>
<evidence type="ECO:0000313" key="2">
    <source>
        <dbReference type="Proteomes" id="UP000237271"/>
    </source>
</evidence>
<dbReference type="OrthoDB" id="109204at2759"/>
<keyword evidence="2" id="KW-1185">Reference proteome</keyword>